<name>A0A9D2AMC1_9FIRM</name>
<proteinExistence type="predicted"/>
<organism evidence="1 2">
    <name type="scientific">Candidatus Blautia pullistercoris</name>
    <dbReference type="NCBI Taxonomy" id="2838499"/>
    <lineage>
        <taxon>Bacteria</taxon>
        <taxon>Bacillati</taxon>
        <taxon>Bacillota</taxon>
        <taxon>Clostridia</taxon>
        <taxon>Lachnospirales</taxon>
        <taxon>Lachnospiraceae</taxon>
        <taxon>Blautia</taxon>
    </lineage>
</organism>
<reference evidence="1" key="1">
    <citation type="journal article" date="2021" name="PeerJ">
        <title>Extensive microbial diversity within the chicken gut microbiome revealed by metagenomics and culture.</title>
        <authorList>
            <person name="Gilroy R."/>
            <person name="Ravi A."/>
            <person name="Getino M."/>
            <person name="Pursley I."/>
            <person name="Horton D.L."/>
            <person name="Alikhan N.F."/>
            <person name="Baker D."/>
            <person name="Gharbi K."/>
            <person name="Hall N."/>
            <person name="Watson M."/>
            <person name="Adriaenssens E.M."/>
            <person name="Foster-Nyarko E."/>
            <person name="Jarju S."/>
            <person name="Secka A."/>
            <person name="Antonio M."/>
            <person name="Oren A."/>
            <person name="Chaudhuri R.R."/>
            <person name="La Ragione R."/>
            <person name="Hildebrand F."/>
            <person name="Pallen M.J."/>
        </authorList>
    </citation>
    <scope>NUCLEOTIDE SEQUENCE</scope>
    <source>
        <strain evidence="1">ChiHjej12B11-1927</strain>
    </source>
</reference>
<protein>
    <submittedName>
        <fullName evidence="1">Uncharacterized protein</fullName>
    </submittedName>
</protein>
<accession>A0A9D2AMC1</accession>
<dbReference type="EMBL" id="DXFG01000048">
    <property type="protein sequence ID" value="HIX36697.1"/>
    <property type="molecule type" value="Genomic_DNA"/>
</dbReference>
<evidence type="ECO:0000313" key="1">
    <source>
        <dbReference type="EMBL" id="HIX36697.1"/>
    </source>
</evidence>
<dbReference type="Proteomes" id="UP000824230">
    <property type="component" value="Unassembled WGS sequence"/>
</dbReference>
<gene>
    <name evidence="1" type="ORF">H9738_02340</name>
</gene>
<dbReference type="AlphaFoldDB" id="A0A9D2AMC1"/>
<comment type="caution">
    <text evidence="1">The sequence shown here is derived from an EMBL/GenBank/DDBJ whole genome shotgun (WGS) entry which is preliminary data.</text>
</comment>
<evidence type="ECO:0000313" key="2">
    <source>
        <dbReference type="Proteomes" id="UP000824230"/>
    </source>
</evidence>
<sequence>MARERYRRGGTAPNQVCICVDEIREGEFGGKVYSRYSRNPWEFHSLIELLGGMESFYNKIAFPQSAVQLRGINWHAPGNLPGKTEEPVLEKEFLTEKKGVCATYLVTVRYRQNATWQGSFLWVEENRAREFKSTLELMMLIDKALKEHLSGRNPLRRNW</sequence>
<reference evidence="1" key="2">
    <citation type="submission" date="2021-04" db="EMBL/GenBank/DDBJ databases">
        <authorList>
            <person name="Gilroy R."/>
        </authorList>
    </citation>
    <scope>NUCLEOTIDE SEQUENCE</scope>
    <source>
        <strain evidence="1">ChiHjej12B11-1927</strain>
    </source>
</reference>